<accession>A0ABM9MUK5</accession>
<dbReference type="RefSeq" id="WP_338343978.1">
    <property type="nucleotide sequence ID" value="NZ_CAUZLH010000002.1"/>
</dbReference>
<dbReference type="Proteomes" id="UP001314166">
    <property type="component" value="Unassembled WGS sequence"/>
</dbReference>
<dbReference type="EMBL" id="CAUZMB010000004">
    <property type="protein sequence ID" value="CAK1241299.1"/>
    <property type="molecule type" value="Genomic_DNA"/>
</dbReference>
<name>A0ABM9MUK5_9LACO</name>
<evidence type="ECO:0000313" key="2">
    <source>
        <dbReference type="Proteomes" id="UP001314166"/>
    </source>
</evidence>
<dbReference type="InterPro" id="IPR011664">
    <property type="entry name" value="Abi_system_AbiD/AbiF-like"/>
</dbReference>
<sequence>MSKLSKPFQTHQQQIKLLRSRGMEINQGNQTSKAMRFLERENYFSVINGYKLIFLEKDRLKGKPLTPEKFLVGTKFDEIASLYNFDRDLRNLLLNYMLKYESNLKSVISYRFSEEHANQSHPYLQLDNYRSGNRTEDTKTVLSTISTLSAIISRKGGKKGNAIYHYVDKHNHVPLWVLVKYLTFGNINFMYESLPDKIQNKIAKDFSSEYRRSYGLKSDRKFLVTKEMISEINKAINSYRNVAAHEEIMYKHVVTKTVGHKNIFNLFGMKTSDNDVTNVFVLIMMLRVALTKQDYKNLFKSLVNLFNDYQNELVTVPFSDVMKIMGFDDNWKQSLKA</sequence>
<reference evidence="1 2" key="1">
    <citation type="submission" date="2023-10" db="EMBL/GenBank/DDBJ databases">
        <authorList>
            <person name="Botero Cardona J."/>
        </authorList>
    </citation>
    <scope>NUCLEOTIDE SEQUENCE [LARGE SCALE GENOMIC DNA]</scope>
    <source>
        <strain evidence="1 2">R-55214</strain>
    </source>
</reference>
<organism evidence="1 2">
    <name type="scientific">Fructobacillus evanidus</name>
    <dbReference type="NCBI Taxonomy" id="3064281"/>
    <lineage>
        <taxon>Bacteria</taxon>
        <taxon>Bacillati</taxon>
        <taxon>Bacillota</taxon>
        <taxon>Bacilli</taxon>
        <taxon>Lactobacillales</taxon>
        <taxon>Lactobacillaceae</taxon>
        <taxon>Fructobacillus</taxon>
    </lineage>
</organism>
<proteinExistence type="predicted"/>
<dbReference type="Pfam" id="PF07751">
    <property type="entry name" value="Abi_2"/>
    <property type="match status" value="1"/>
</dbReference>
<keyword evidence="2" id="KW-1185">Reference proteome</keyword>
<comment type="caution">
    <text evidence="1">The sequence shown here is derived from an EMBL/GenBank/DDBJ whole genome shotgun (WGS) entry which is preliminary data.</text>
</comment>
<protein>
    <submittedName>
        <fullName evidence="1">Abortive infection bacteriophage resistance protein (AbiF)</fullName>
    </submittedName>
</protein>
<gene>
    <name evidence="1" type="ORF">R55214_HHFBAMCI_00838</name>
</gene>
<evidence type="ECO:0000313" key="1">
    <source>
        <dbReference type="EMBL" id="CAK1241299.1"/>
    </source>
</evidence>